<feature type="region of interest" description="Disordered" evidence="1">
    <location>
        <begin position="18"/>
        <end position="43"/>
    </location>
</feature>
<dbReference type="AlphaFoldDB" id="A0A0A9GAR6"/>
<evidence type="ECO:0000313" key="2">
    <source>
        <dbReference type="EMBL" id="JAE22160.1"/>
    </source>
</evidence>
<reference evidence="2" key="2">
    <citation type="journal article" date="2015" name="Data Brief">
        <title>Shoot transcriptome of the giant reed, Arundo donax.</title>
        <authorList>
            <person name="Barrero R.A."/>
            <person name="Guerrero F.D."/>
            <person name="Moolhuijzen P."/>
            <person name="Goolsby J.A."/>
            <person name="Tidwell J."/>
            <person name="Bellgard S.E."/>
            <person name="Bellgard M.I."/>
        </authorList>
    </citation>
    <scope>NUCLEOTIDE SEQUENCE</scope>
    <source>
        <tissue evidence="2">Shoot tissue taken approximately 20 cm above the soil surface</tissue>
    </source>
</reference>
<accession>A0A0A9GAR6</accession>
<evidence type="ECO:0000256" key="1">
    <source>
        <dbReference type="SAM" id="MobiDB-lite"/>
    </source>
</evidence>
<reference evidence="2" key="1">
    <citation type="submission" date="2014-09" db="EMBL/GenBank/DDBJ databases">
        <authorList>
            <person name="Magalhaes I.L.F."/>
            <person name="Oliveira U."/>
            <person name="Santos F.R."/>
            <person name="Vidigal T.H.D.A."/>
            <person name="Brescovit A.D."/>
            <person name="Santos A.J."/>
        </authorList>
    </citation>
    <scope>NUCLEOTIDE SEQUENCE</scope>
    <source>
        <tissue evidence="2">Shoot tissue taken approximately 20 cm above the soil surface</tissue>
    </source>
</reference>
<dbReference type="EMBL" id="GBRH01175736">
    <property type="protein sequence ID" value="JAE22160.1"/>
    <property type="molecule type" value="Transcribed_RNA"/>
</dbReference>
<sequence>MLQKEGAQLQYVLPNAAGVGQSCSKSGKERPEGSKYSNISSSRLTSCDRSIFSW</sequence>
<proteinExistence type="predicted"/>
<dbReference type="PROSITE" id="PS51257">
    <property type="entry name" value="PROKAR_LIPOPROTEIN"/>
    <property type="match status" value="1"/>
</dbReference>
<protein>
    <submittedName>
        <fullName evidence="2">Uncharacterized protein</fullName>
    </submittedName>
</protein>
<organism evidence="2">
    <name type="scientific">Arundo donax</name>
    <name type="common">Giant reed</name>
    <name type="synonym">Donax arundinaceus</name>
    <dbReference type="NCBI Taxonomy" id="35708"/>
    <lineage>
        <taxon>Eukaryota</taxon>
        <taxon>Viridiplantae</taxon>
        <taxon>Streptophyta</taxon>
        <taxon>Embryophyta</taxon>
        <taxon>Tracheophyta</taxon>
        <taxon>Spermatophyta</taxon>
        <taxon>Magnoliopsida</taxon>
        <taxon>Liliopsida</taxon>
        <taxon>Poales</taxon>
        <taxon>Poaceae</taxon>
        <taxon>PACMAD clade</taxon>
        <taxon>Arundinoideae</taxon>
        <taxon>Arundineae</taxon>
        <taxon>Arundo</taxon>
    </lineage>
</organism>
<name>A0A0A9GAR6_ARUDO</name>